<accession>A0A1T4QS38</accession>
<dbReference type="EMBL" id="FUXA01000025">
    <property type="protein sequence ID" value="SKA06486.1"/>
    <property type="molecule type" value="Genomic_DNA"/>
</dbReference>
<feature type="coiled-coil region" evidence="1">
    <location>
        <begin position="6"/>
        <end position="48"/>
    </location>
</feature>
<dbReference type="RefSeq" id="WP_078788275.1">
    <property type="nucleotide sequence ID" value="NZ_FMTO01000014.1"/>
</dbReference>
<proteinExistence type="predicted"/>
<dbReference type="Proteomes" id="UP000189857">
    <property type="component" value="Unassembled WGS sequence"/>
</dbReference>
<dbReference type="AlphaFoldDB" id="A0A1T4QS38"/>
<evidence type="ECO:0000256" key="1">
    <source>
        <dbReference type="SAM" id="Coils"/>
    </source>
</evidence>
<evidence type="ECO:0000313" key="2">
    <source>
        <dbReference type="EMBL" id="SKA06486.1"/>
    </source>
</evidence>
<evidence type="ECO:0000313" key="3">
    <source>
        <dbReference type="Proteomes" id="UP000189857"/>
    </source>
</evidence>
<gene>
    <name evidence="2" type="ORF">SAMN02745110_02502</name>
</gene>
<name>A0A1T4QS38_9FIRM</name>
<sequence length="186" mass="22125">MAISKLKAMMETLEKMEEMQEKVTKDVNKDLNKKRKEALAKIRNYLDEVADSLNGKEITVDIGYKLFCCRVPDIHFNQKYKTHRASISLYDDKYSENPIKWWIGTYESSKPSDDDYYDYIDATNNISRRNSKYWENSFIELIENWEAIKTNIESNLEKELTKQMEKIRKDTAKKIESYEKVNDFEA</sequence>
<reference evidence="2 3" key="1">
    <citation type="submission" date="2017-02" db="EMBL/GenBank/DDBJ databases">
        <authorList>
            <person name="Peterson S.W."/>
        </authorList>
    </citation>
    <scope>NUCLEOTIDE SEQUENCE [LARGE SCALE GENOMIC DNA]</scope>
    <source>
        <strain evidence="2 3">ATCC 17233</strain>
    </source>
</reference>
<organism evidence="2 3">
    <name type="scientific">Eubacterium ruminantium</name>
    <dbReference type="NCBI Taxonomy" id="42322"/>
    <lineage>
        <taxon>Bacteria</taxon>
        <taxon>Bacillati</taxon>
        <taxon>Bacillota</taxon>
        <taxon>Clostridia</taxon>
        <taxon>Eubacteriales</taxon>
        <taxon>Eubacteriaceae</taxon>
        <taxon>Eubacterium</taxon>
    </lineage>
</organism>
<keyword evidence="1" id="KW-0175">Coiled coil</keyword>
<protein>
    <submittedName>
        <fullName evidence="2">Uncharacterized protein</fullName>
    </submittedName>
</protein>
<keyword evidence="3" id="KW-1185">Reference proteome</keyword>